<comment type="caution">
    <text evidence="10">The sequence shown here is derived from an EMBL/GenBank/DDBJ whole genome shotgun (WGS) entry which is preliminary data.</text>
</comment>
<reference evidence="11" key="1">
    <citation type="submission" date="2019-01" db="EMBL/GenBank/DDBJ databases">
        <title>Anaerobic oxidation of ethane by archaea from a marine hydrocarbon seep.</title>
        <authorList>
            <person name="Musat F."/>
        </authorList>
    </citation>
    <scope>NUCLEOTIDE SEQUENCE [LARGE SCALE GENOMIC DNA]</scope>
</reference>
<dbReference type="Pfam" id="PF02730">
    <property type="entry name" value="AFOR_N"/>
    <property type="match status" value="1"/>
</dbReference>
<dbReference type="EMBL" id="RPGO01000029">
    <property type="protein sequence ID" value="RZB29296.1"/>
    <property type="molecule type" value="Genomic_DNA"/>
</dbReference>
<dbReference type="GO" id="GO:0051539">
    <property type="term" value="F:4 iron, 4 sulfur cluster binding"/>
    <property type="evidence" value="ECO:0007669"/>
    <property type="project" value="UniProtKB-KW"/>
</dbReference>
<keyword evidence="6" id="KW-0408">Iron</keyword>
<comment type="cofactor">
    <cofactor evidence="1">
        <name>[4Fe-4S] cluster</name>
        <dbReference type="ChEBI" id="CHEBI:49883"/>
    </cofactor>
</comment>
<dbReference type="InterPro" id="IPR051919">
    <property type="entry name" value="W-dependent_AOR"/>
</dbReference>
<keyword evidence="3" id="KW-0004">4Fe-4S</keyword>
<protein>
    <submittedName>
        <fullName evidence="10">Aldehyde:ferredoxin oxidoreductase</fullName>
        <ecNumber evidence="10">1.2.7.5</ecNumber>
    </submittedName>
</protein>
<evidence type="ECO:0000256" key="5">
    <source>
        <dbReference type="ARBA" id="ARBA00023002"/>
    </source>
</evidence>
<evidence type="ECO:0000256" key="3">
    <source>
        <dbReference type="ARBA" id="ARBA00022485"/>
    </source>
</evidence>
<dbReference type="PANTHER" id="PTHR30038:SF0">
    <property type="entry name" value="TUNGSTEN-CONTAINING ALDEHYDE FERREDOXIN OXIDOREDUCTASE"/>
    <property type="match status" value="1"/>
</dbReference>
<evidence type="ECO:0000313" key="10">
    <source>
        <dbReference type="EMBL" id="RZB29296.1"/>
    </source>
</evidence>
<evidence type="ECO:0000256" key="1">
    <source>
        <dbReference type="ARBA" id="ARBA00001966"/>
    </source>
</evidence>
<dbReference type="PANTHER" id="PTHR30038">
    <property type="entry name" value="ALDEHYDE FERREDOXIN OXIDOREDUCTASE"/>
    <property type="match status" value="1"/>
</dbReference>
<dbReference type="Gene3D" id="1.10.569.10">
    <property type="entry name" value="Aldehyde Ferredoxin Oxidoreductase Protein, subunit A, domain 2"/>
    <property type="match status" value="1"/>
</dbReference>
<gene>
    <name evidence="10" type="ORF">AEth_01264</name>
</gene>
<keyword evidence="7" id="KW-0411">Iron-sulfur</keyword>
<dbReference type="GO" id="GO:0033726">
    <property type="term" value="F:aldehyde ferredoxin oxidoreductase activity"/>
    <property type="evidence" value="ECO:0007669"/>
    <property type="project" value="UniProtKB-EC"/>
</dbReference>
<comment type="similarity">
    <text evidence="2">Belongs to the AOR/FOR family.</text>
</comment>
<dbReference type="InterPro" id="IPR013984">
    <property type="entry name" value="Ald_Fedxn_OxRdtase_dom2"/>
</dbReference>
<dbReference type="InterPro" id="IPR013985">
    <property type="entry name" value="Ald_Fedxn_OxRdtase_dom3"/>
</dbReference>
<dbReference type="InterPro" id="IPR036503">
    <property type="entry name" value="Ald_Fedxn_OxRdtase_N_sf"/>
</dbReference>
<dbReference type="Gene3D" id="3.60.9.10">
    <property type="entry name" value="Aldehyde ferredoxin oxidoreductase, N-terminal domain"/>
    <property type="match status" value="1"/>
</dbReference>
<accession>A0A8B3S219</accession>
<dbReference type="EC" id="1.2.7.5" evidence="10"/>
<evidence type="ECO:0000259" key="9">
    <source>
        <dbReference type="SMART" id="SM00790"/>
    </source>
</evidence>
<name>A0A8B3S219_9EURY</name>
<dbReference type="InterPro" id="IPR013983">
    <property type="entry name" value="Ald_Fedxn_OxRdtase_N"/>
</dbReference>
<dbReference type="AlphaFoldDB" id="A0A8B3S219"/>
<organism evidence="10 11">
    <name type="scientific">Candidatus Argoarchaeum ethanivorans</name>
    <dbReference type="NCBI Taxonomy" id="2608793"/>
    <lineage>
        <taxon>Archaea</taxon>
        <taxon>Methanobacteriati</taxon>
        <taxon>Methanobacteriota</taxon>
        <taxon>Stenosarchaea group</taxon>
        <taxon>Methanomicrobia</taxon>
        <taxon>Methanosarcinales</taxon>
        <taxon>Methanosarcinales incertae sedis</taxon>
        <taxon>GOM Arc I cluster</taxon>
        <taxon>Candidatus Argoarchaeum</taxon>
    </lineage>
</organism>
<feature type="domain" description="Aldehyde ferredoxin oxidoreductase N-terminal" evidence="9">
    <location>
        <begin position="9"/>
        <end position="211"/>
    </location>
</feature>
<dbReference type="GO" id="GO:0046872">
    <property type="term" value="F:metal ion binding"/>
    <property type="evidence" value="ECO:0007669"/>
    <property type="project" value="UniProtKB-KW"/>
</dbReference>
<evidence type="ECO:0000256" key="7">
    <source>
        <dbReference type="ARBA" id="ARBA00023014"/>
    </source>
</evidence>
<dbReference type="SMART" id="SM00790">
    <property type="entry name" value="AFOR_N"/>
    <property type="match status" value="1"/>
</dbReference>
<evidence type="ECO:0000256" key="8">
    <source>
        <dbReference type="ARBA" id="ARBA00049934"/>
    </source>
</evidence>
<comment type="cofactor">
    <cofactor evidence="8">
        <name>tungstopterin</name>
        <dbReference type="ChEBI" id="CHEBI:30402"/>
    </cofactor>
</comment>
<dbReference type="SUPFAM" id="SSF48310">
    <property type="entry name" value="Aldehyde ferredoxin oxidoreductase, C-terminal domains"/>
    <property type="match status" value="1"/>
</dbReference>
<evidence type="ECO:0000313" key="11">
    <source>
        <dbReference type="Proteomes" id="UP000291831"/>
    </source>
</evidence>
<dbReference type="SUPFAM" id="SSF56228">
    <property type="entry name" value="Aldehyde ferredoxin oxidoreductase, N-terminal domain"/>
    <property type="match status" value="1"/>
</dbReference>
<dbReference type="Pfam" id="PF01314">
    <property type="entry name" value="AFOR_C"/>
    <property type="match status" value="1"/>
</dbReference>
<dbReference type="Proteomes" id="UP000291831">
    <property type="component" value="Unassembled WGS sequence"/>
</dbReference>
<evidence type="ECO:0000256" key="2">
    <source>
        <dbReference type="ARBA" id="ARBA00011032"/>
    </source>
</evidence>
<dbReference type="InterPro" id="IPR001203">
    <property type="entry name" value="OxRdtase_Ald_Fedxn_C"/>
</dbReference>
<keyword evidence="4" id="KW-0479">Metal-binding</keyword>
<dbReference type="Gene3D" id="1.10.599.10">
    <property type="entry name" value="Aldehyde Ferredoxin Oxidoreductase Protein, subunit A, domain 3"/>
    <property type="match status" value="1"/>
</dbReference>
<evidence type="ECO:0000256" key="4">
    <source>
        <dbReference type="ARBA" id="ARBA00022723"/>
    </source>
</evidence>
<dbReference type="GO" id="GO:0009055">
    <property type="term" value="F:electron transfer activity"/>
    <property type="evidence" value="ECO:0007669"/>
    <property type="project" value="InterPro"/>
</dbReference>
<dbReference type="InterPro" id="IPR036021">
    <property type="entry name" value="Tungsten_al_ferr_oxy-like_C"/>
</dbReference>
<proteinExistence type="inferred from homology"/>
<sequence length="611" mass="66688">MTVVCCDKMSRKMLRVDLTSKTCKEEEIDEETARMFLGGRGLGVKILYDELQANVEPLSQQNIIVVATGPLTGTKSASSGRHIVVSKSPATGGLTFASAGGTWATEFKKCGYDAIVVKGKAENPTYILINDENVEFRDAGKFWGKLVSEVDDGIRAETDEEAKVLQIGIAGEKRSRMAAVINEKYRAAGRTGLGAVFGSKNLKAIVVKGTKDVEVAKPIAFRRAADKVLKLISENDVMKEGGALNTYGTTVLTNIMNASGIYPTKNFQTGVFKDADLISGEQIKKTIMKEKKACYECPTECGRWIKIESGKYAGTEGESLEYESSWAFGGECGVNNLNAIARANYLCNEYGLDTISTGSTIGFAMELFEKGILSIDDLGFELSFGDADAMIKMIELIAKRKGFLDVLADGTKLASQKIGKKSEYYAMQVKGLELPAYDPRGAFGIGLNYATANRGACHVSGYTIAAEIIGSPLKVDPVDASEAKVDLTILFQNLTSAVDSSSNCLFLTFAIGADEYANMIAGVTGWDGYTQDEFLKTGERIFALERLFNKREGFDRKDDKLPERFLIEEMPEGPAKGKVHPLEDMLTMYYERRGYDEDGYPSKQKLNELGL</sequence>
<evidence type="ECO:0000256" key="6">
    <source>
        <dbReference type="ARBA" id="ARBA00023004"/>
    </source>
</evidence>
<keyword evidence="5 10" id="KW-0560">Oxidoreductase</keyword>